<feature type="chain" id="PRO_5046009090" description="CarboxypepD_reg-like domain-containing protein" evidence="1">
    <location>
        <begin position="21"/>
        <end position="255"/>
    </location>
</feature>
<keyword evidence="3" id="KW-1185">Reference proteome</keyword>
<gene>
    <name evidence="2" type="ORF">ACFX5F_02175</name>
</gene>
<name>A0ABW6I179_9FLAO</name>
<evidence type="ECO:0000313" key="2">
    <source>
        <dbReference type="EMBL" id="MFE3870025.1"/>
    </source>
</evidence>
<evidence type="ECO:0000256" key="1">
    <source>
        <dbReference type="SAM" id="SignalP"/>
    </source>
</evidence>
<dbReference type="SUPFAM" id="SSF49464">
    <property type="entry name" value="Carboxypeptidase regulatory domain-like"/>
    <property type="match status" value="1"/>
</dbReference>
<proteinExistence type="predicted"/>
<evidence type="ECO:0000313" key="3">
    <source>
        <dbReference type="Proteomes" id="UP001600107"/>
    </source>
</evidence>
<dbReference type="EMBL" id="JBHZPY010000001">
    <property type="protein sequence ID" value="MFE3870025.1"/>
    <property type="molecule type" value="Genomic_DNA"/>
</dbReference>
<feature type="signal peptide" evidence="1">
    <location>
        <begin position="1"/>
        <end position="20"/>
    </location>
</feature>
<protein>
    <recommendedName>
        <fullName evidence="4">CarboxypepD_reg-like domain-containing protein</fullName>
    </recommendedName>
</protein>
<reference evidence="2 3" key="1">
    <citation type="submission" date="2024-06" db="EMBL/GenBank/DDBJ databases">
        <title>Flavobacterium spp. isolated from glacier.</title>
        <authorList>
            <person name="Han D."/>
        </authorList>
    </citation>
    <scope>NUCLEOTIDE SEQUENCE [LARGE SCALE GENOMIC DNA]</scope>
    <source>
        <strain evidence="2 3">ZS1P70</strain>
    </source>
</reference>
<dbReference type="InterPro" id="IPR008969">
    <property type="entry name" value="CarboxyPept-like_regulatory"/>
</dbReference>
<evidence type="ECO:0008006" key="4">
    <source>
        <dbReference type="Google" id="ProtNLM"/>
    </source>
</evidence>
<dbReference type="Proteomes" id="UP001600107">
    <property type="component" value="Unassembled WGS sequence"/>
</dbReference>
<keyword evidence="1" id="KW-0732">Signal</keyword>
<sequence length="255" mass="28766">MKINNTLLFAFFFLTQIAFGQNNAEIEIQGKITADSVAVEGINVLNSTNQKTAVSSKDGSFSLFAKEGDVLVFSAVNLTTLYRRINKQDLVLGKIKIQMTPKSIPLEEVIINENSKITAENLGIIPYGQKKYTAAERRLETAGDFKPIMLLNLLGGSMPLDPLINKINGRTKMLKKEIEVEKKESYLKQLDNLFDIDYFVNKLKIPSEYVKGFQYYVVENEKFTIILKSNNKTMTSFLIGELAVKYNEIIASENK</sequence>
<accession>A0ABW6I179</accession>
<organism evidence="2 3">
    <name type="scientific">Flavobacterium zhoui</name>
    <dbReference type="NCBI Taxonomy" id="3230414"/>
    <lineage>
        <taxon>Bacteria</taxon>
        <taxon>Pseudomonadati</taxon>
        <taxon>Bacteroidota</taxon>
        <taxon>Flavobacteriia</taxon>
        <taxon>Flavobacteriales</taxon>
        <taxon>Flavobacteriaceae</taxon>
        <taxon>Flavobacterium</taxon>
    </lineage>
</organism>
<dbReference type="RefSeq" id="WP_379849470.1">
    <property type="nucleotide sequence ID" value="NZ_JBHZPY010000001.1"/>
</dbReference>
<comment type="caution">
    <text evidence="2">The sequence shown here is derived from an EMBL/GenBank/DDBJ whole genome shotgun (WGS) entry which is preliminary data.</text>
</comment>